<gene>
    <name evidence="10" type="ORF">CcaverHIS019_0400260</name>
</gene>
<accession>A0AA48L3D2</accession>
<dbReference type="EMBL" id="AP028215">
    <property type="protein sequence ID" value="BEI91206.1"/>
    <property type="molecule type" value="Genomic_DNA"/>
</dbReference>
<dbReference type="GO" id="GO:0043565">
    <property type="term" value="F:sequence-specific DNA binding"/>
    <property type="evidence" value="ECO:0007669"/>
    <property type="project" value="TreeGrafter"/>
</dbReference>
<keyword evidence="6" id="KW-0804">Transcription</keyword>
<feature type="region of interest" description="Disordered" evidence="8">
    <location>
        <begin position="686"/>
        <end position="722"/>
    </location>
</feature>
<dbReference type="GO" id="GO:0045944">
    <property type="term" value="P:positive regulation of transcription by RNA polymerase II"/>
    <property type="evidence" value="ECO:0007669"/>
    <property type="project" value="TreeGrafter"/>
</dbReference>
<dbReference type="SUPFAM" id="SSF57701">
    <property type="entry name" value="Zn2/Cys6 DNA-binding domain"/>
    <property type="match status" value="1"/>
</dbReference>
<evidence type="ECO:0000259" key="9">
    <source>
        <dbReference type="PROSITE" id="PS50048"/>
    </source>
</evidence>
<feature type="region of interest" description="Disordered" evidence="8">
    <location>
        <begin position="806"/>
        <end position="828"/>
    </location>
</feature>
<dbReference type="InterPro" id="IPR052202">
    <property type="entry name" value="Yeast_MetPath_Reg"/>
</dbReference>
<dbReference type="GeneID" id="85495076"/>
<dbReference type="GO" id="GO:0005634">
    <property type="term" value="C:nucleus"/>
    <property type="evidence" value="ECO:0007669"/>
    <property type="project" value="UniProtKB-SubCell"/>
</dbReference>
<keyword evidence="3" id="KW-0862">Zinc</keyword>
<evidence type="ECO:0000256" key="2">
    <source>
        <dbReference type="ARBA" id="ARBA00022723"/>
    </source>
</evidence>
<dbReference type="SMART" id="SM00906">
    <property type="entry name" value="Fungal_trans"/>
    <property type="match status" value="1"/>
</dbReference>
<dbReference type="PROSITE" id="PS00463">
    <property type="entry name" value="ZN2_CY6_FUNGAL_1"/>
    <property type="match status" value="1"/>
</dbReference>
<feature type="region of interest" description="Disordered" evidence="8">
    <location>
        <begin position="1"/>
        <end position="93"/>
    </location>
</feature>
<evidence type="ECO:0000256" key="5">
    <source>
        <dbReference type="ARBA" id="ARBA00023125"/>
    </source>
</evidence>
<dbReference type="InterPro" id="IPR036864">
    <property type="entry name" value="Zn2-C6_fun-type_DNA-bd_sf"/>
</dbReference>
<keyword evidence="5" id="KW-0238">DNA-binding</keyword>
<dbReference type="Pfam" id="PF04082">
    <property type="entry name" value="Fungal_trans"/>
    <property type="match status" value="1"/>
</dbReference>
<dbReference type="PROSITE" id="PS50048">
    <property type="entry name" value="ZN2_CY6_FUNGAL_2"/>
    <property type="match status" value="1"/>
</dbReference>
<evidence type="ECO:0000313" key="10">
    <source>
        <dbReference type="EMBL" id="BEI91206.1"/>
    </source>
</evidence>
<dbReference type="GO" id="GO:0000981">
    <property type="term" value="F:DNA-binding transcription factor activity, RNA polymerase II-specific"/>
    <property type="evidence" value="ECO:0007669"/>
    <property type="project" value="InterPro"/>
</dbReference>
<feature type="compositionally biased region" description="Low complexity" evidence="8">
    <location>
        <begin position="696"/>
        <end position="714"/>
    </location>
</feature>
<dbReference type="InterPro" id="IPR007219">
    <property type="entry name" value="XnlR_reg_dom"/>
</dbReference>
<feature type="domain" description="Zn(2)-C6 fungal-type" evidence="9">
    <location>
        <begin position="102"/>
        <end position="132"/>
    </location>
</feature>
<keyword evidence="7" id="KW-0539">Nucleus</keyword>
<dbReference type="RefSeq" id="XP_060456471.1">
    <property type="nucleotide sequence ID" value="XM_060599815.1"/>
</dbReference>
<dbReference type="InterPro" id="IPR001138">
    <property type="entry name" value="Zn2Cys6_DnaBD"/>
</dbReference>
<evidence type="ECO:0000256" key="4">
    <source>
        <dbReference type="ARBA" id="ARBA00023015"/>
    </source>
</evidence>
<dbReference type="PANTHER" id="PTHR47782">
    <property type="entry name" value="ZN(II)2CYS6 TRANSCRIPTION FACTOR (EUROFUNG)-RELATED"/>
    <property type="match status" value="1"/>
</dbReference>
<keyword evidence="11" id="KW-1185">Reference proteome</keyword>
<dbReference type="GO" id="GO:0006351">
    <property type="term" value="P:DNA-templated transcription"/>
    <property type="evidence" value="ECO:0007669"/>
    <property type="project" value="InterPro"/>
</dbReference>
<evidence type="ECO:0000256" key="7">
    <source>
        <dbReference type="ARBA" id="ARBA00023242"/>
    </source>
</evidence>
<name>A0AA48L3D2_9TREE</name>
<dbReference type="KEGG" id="ccac:CcaHIS019_0400260"/>
<reference evidence="10" key="1">
    <citation type="journal article" date="2023" name="BMC Genomics">
        <title>Chromosome-level genome assemblies of Cutaneotrichosporon spp. (Trichosporonales, Basidiomycota) reveal imbalanced evolution between nucleotide sequences and chromosome synteny.</title>
        <authorList>
            <person name="Kobayashi Y."/>
            <person name="Kayamori A."/>
            <person name="Aoki K."/>
            <person name="Shiwa Y."/>
            <person name="Matsutani M."/>
            <person name="Fujita N."/>
            <person name="Sugita T."/>
            <person name="Iwasaki W."/>
            <person name="Tanaka N."/>
            <person name="Takashima M."/>
        </authorList>
    </citation>
    <scope>NUCLEOTIDE SEQUENCE</scope>
    <source>
        <strain evidence="10">HIS019</strain>
    </source>
</reference>
<organism evidence="10 11">
    <name type="scientific">Cutaneotrichosporon cavernicola</name>
    <dbReference type="NCBI Taxonomy" id="279322"/>
    <lineage>
        <taxon>Eukaryota</taxon>
        <taxon>Fungi</taxon>
        <taxon>Dikarya</taxon>
        <taxon>Basidiomycota</taxon>
        <taxon>Agaricomycotina</taxon>
        <taxon>Tremellomycetes</taxon>
        <taxon>Trichosporonales</taxon>
        <taxon>Trichosporonaceae</taxon>
        <taxon>Cutaneotrichosporon</taxon>
    </lineage>
</organism>
<feature type="compositionally biased region" description="Acidic residues" evidence="8">
    <location>
        <begin position="73"/>
        <end position="84"/>
    </location>
</feature>
<dbReference type="SMART" id="SM00066">
    <property type="entry name" value="GAL4"/>
    <property type="match status" value="1"/>
</dbReference>
<evidence type="ECO:0000256" key="6">
    <source>
        <dbReference type="ARBA" id="ARBA00023163"/>
    </source>
</evidence>
<sequence>MRPRELDVKPHPHRPYDVWDRDHGRDRERERDIGYGPSELRRDSKPNVSIKPEEEPPKKRRRKGGAGNTDIPDNAEVEYADPDGDTTRGPVFVHPPKGAVQACVRCHRIKRKCDGAFPRCASCTRADVPCVFELSAATSTYVHTLKDTNANLTSQVDAAHTRIRTLEEQLARGGAASSICAPPTSVGGLVGAANTGEFARMAAGAMSMREHAVLGVEGRQVASRVRSLSPTTEPITELLTREGAHKAAKMYFDFNALPYPILDKSETLATIDEMYGGEPPQPRAPKRRTTSSSINSDASEDAERRQFLAGMVLAIGSHASARAGEDDAQGALAERIYRSALRNRARALERENMVCVQALCLLALWTMSNPASGSIWQLVGLAARVITSIGLHRRAEPSVNPDVAEARRRLFYAFYNIDRLLAPTLCKPLAISEEDIDIELPTQREDDGVFRGHPLIGLTNHVVRYRGLMGRILTELYSVNGVNNNKPESERIAIVHRLHSELDAWIVDCPPPLDTQGQNTPKANYSSWWQIHYNQGLCTLYRPSPLYPNSTPETLRALYDASSRCVDLYLDMYAVNKTSFHLLQIIALFVSCISLLCCLCECEARMRAAETSPETAVTLAELGLGRYTGADDPAWATEIRGRVSQCQSLFDAFGHHIPASAKYRDTFFRISELLLARYGPLEKADGAPATGNAERPSGANNSAAQPAAHPQHGPVNMNGAAEPPAYASVMDVMPTGLVPQVAPGEKAPPMPGADDMAGAWDAMTQLWFDLGDMFGDESDPFATLDNDWSGEWGGGGLGGVGVGGGGVSGMDGVPGVPRHDEMSWNQLH</sequence>
<comment type="subcellular location">
    <subcellularLocation>
        <location evidence="1">Nucleus</location>
    </subcellularLocation>
</comment>
<dbReference type="Proteomes" id="UP001233271">
    <property type="component" value="Chromosome 4"/>
</dbReference>
<keyword evidence="2" id="KW-0479">Metal-binding</keyword>
<dbReference type="PANTHER" id="PTHR47782:SF12">
    <property type="entry name" value="ZN(II)2CYS6 TRANSCRIPTION FACTOR (EUROFUNG)"/>
    <property type="match status" value="1"/>
</dbReference>
<evidence type="ECO:0000256" key="3">
    <source>
        <dbReference type="ARBA" id="ARBA00022833"/>
    </source>
</evidence>
<evidence type="ECO:0000256" key="8">
    <source>
        <dbReference type="SAM" id="MobiDB-lite"/>
    </source>
</evidence>
<dbReference type="CDD" id="cd12148">
    <property type="entry name" value="fungal_TF_MHR"/>
    <property type="match status" value="1"/>
</dbReference>
<dbReference type="CDD" id="cd00067">
    <property type="entry name" value="GAL4"/>
    <property type="match status" value="1"/>
</dbReference>
<feature type="region of interest" description="Disordered" evidence="8">
    <location>
        <begin position="273"/>
        <end position="301"/>
    </location>
</feature>
<evidence type="ECO:0000313" key="11">
    <source>
        <dbReference type="Proteomes" id="UP001233271"/>
    </source>
</evidence>
<dbReference type="AlphaFoldDB" id="A0AA48L3D2"/>
<keyword evidence="4" id="KW-0805">Transcription regulation</keyword>
<protein>
    <recommendedName>
        <fullName evidence="9">Zn(2)-C6 fungal-type domain-containing protein</fullName>
    </recommendedName>
</protein>
<proteinExistence type="predicted"/>
<evidence type="ECO:0000256" key="1">
    <source>
        <dbReference type="ARBA" id="ARBA00004123"/>
    </source>
</evidence>
<dbReference type="Pfam" id="PF00172">
    <property type="entry name" value="Zn_clus"/>
    <property type="match status" value="1"/>
</dbReference>
<dbReference type="Gene3D" id="4.10.240.10">
    <property type="entry name" value="Zn(2)-C6 fungal-type DNA-binding domain"/>
    <property type="match status" value="1"/>
</dbReference>
<feature type="compositionally biased region" description="Basic and acidic residues" evidence="8">
    <location>
        <begin position="1"/>
        <end position="57"/>
    </location>
</feature>
<dbReference type="GO" id="GO:0008270">
    <property type="term" value="F:zinc ion binding"/>
    <property type="evidence" value="ECO:0007669"/>
    <property type="project" value="InterPro"/>
</dbReference>